<feature type="region of interest" description="Disordered" evidence="1">
    <location>
        <begin position="1"/>
        <end position="22"/>
    </location>
</feature>
<organism evidence="2 3">
    <name type="scientific">Musa troglodytarum</name>
    <name type="common">fe'i banana</name>
    <dbReference type="NCBI Taxonomy" id="320322"/>
    <lineage>
        <taxon>Eukaryota</taxon>
        <taxon>Viridiplantae</taxon>
        <taxon>Streptophyta</taxon>
        <taxon>Embryophyta</taxon>
        <taxon>Tracheophyta</taxon>
        <taxon>Spermatophyta</taxon>
        <taxon>Magnoliopsida</taxon>
        <taxon>Liliopsida</taxon>
        <taxon>Zingiberales</taxon>
        <taxon>Musaceae</taxon>
        <taxon>Musa</taxon>
    </lineage>
</organism>
<protein>
    <submittedName>
        <fullName evidence="2">Uncharacterized protein</fullName>
    </submittedName>
</protein>
<feature type="compositionally biased region" description="Low complexity" evidence="1">
    <location>
        <begin position="9"/>
        <end position="20"/>
    </location>
</feature>
<accession>A0A9E7K717</accession>
<evidence type="ECO:0000313" key="2">
    <source>
        <dbReference type="EMBL" id="URE06876.1"/>
    </source>
</evidence>
<dbReference type="EMBL" id="CP097507">
    <property type="protein sequence ID" value="URE06876.1"/>
    <property type="molecule type" value="Genomic_DNA"/>
</dbReference>
<gene>
    <name evidence="2" type="ORF">MUK42_00997</name>
</gene>
<sequence length="288" mass="30574">MERKSPLHSSSTRSSKGSNSCVCEGKRGVEVIEPNQRLSLFRSVSTLAARNNTFAATNIDVPVHDTQAVRVPQPLQHPPGHHCDDLLRQAPTSQQQVPERTAGHVLHDQANPILTAPNHAVTPDDVGRVGSHQNINLASRLLPGVDGVPIEAEDLEGEEGRGVATSELVDRAATAVADHGELLEVGEVVDHQRGVGAAVQRRRRELEAVGNLRQRLLWGVATAASGLVGSSSPSPSPCSSLLFSPPLFHLCVDSGRVHGRASQACRLKEGVGGQPIDLYCCLSNAATD</sequence>
<proteinExistence type="predicted"/>
<keyword evidence="3" id="KW-1185">Reference proteome</keyword>
<dbReference type="Proteomes" id="UP001055439">
    <property type="component" value="Chromosome 5"/>
</dbReference>
<evidence type="ECO:0000256" key="1">
    <source>
        <dbReference type="SAM" id="MobiDB-lite"/>
    </source>
</evidence>
<name>A0A9E7K717_9LILI</name>
<dbReference type="AlphaFoldDB" id="A0A9E7K717"/>
<reference evidence="2" key="1">
    <citation type="submission" date="2022-05" db="EMBL/GenBank/DDBJ databases">
        <title>The Musa troglodytarum L. genome provides insights into the mechanism of non-climacteric behaviour and enrichment of carotenoids.</title>
        <authorList>
            <person name="Wang J."/>
        </authorList>
    </citation>
    <scope>NUCLEOTIDE SEQUENCE</scope>
    <source>
        <tissue evidence="2">Leaf</tissue>
    </source>
</reference>
<evidence type="ECO:0000313" key="3">
    <source>
        <dbReference type="Proteomes" id="UP001055439"/>
    </source>
</evidence>